<protein>
    <submittedName>
        <fullName evidence="5">Recombinase family protein</fullName>
    </submittedName>
    <submittedName>
        <fullName evidence="3">Resolvase</fullName>
    </submittedName>
</protein>
<dbReference type="OrthoDB" id="2731197at2"/>
<evidence type="ECO:0000313" key="8">
    <source>
        <dbReference type="Proteomes" id="UP001387110"/>
    </source>
</evidence>
<evidence type="ECO:0000256" key="1">
    <source>
        <dbReference type="ARBA" id="ARBA00009913"/>
    </source>
</evidence>
<dbReference type="CDD" id="cd00338">
    <property type="entry name" value="Ser_Recombinase"/>
    <property type="match status" value="1"/>
</dbReference>
<reference evidence="3 6" key="1">
    <citation type="journal article" date="2015" name="Int. J. Syst. Evol. Microbiol.">
        <title>Exiguobacterium enclense sp. nov., isolated from sediment.</title>
        <authorList>
            <person name="Dastager S.G."/>
            <person name="Mawlankar R."/>
            <person name="Sonalkar V.V."/>
            <person name="Thorat M.N."/>
            <person name="Mual P."/>
            <person name="Verma A."/>
            <person name="Krishnamurthi S."/>
            <person name="Tang S.K."/>
            <person name="Li W.J."/>
        </authorList>
    </citation>
    <scope>NUCLEOTIDE SEQUENCE [LARGE SCALE GENOMIC DNA]</scope>
    <source>
        <strain evidence="3 6">NIO-1109</strain>
    </source>
</reference>
<proteinExistence type="inferred from homology"/>
<evidence type="ECO:0000313" key="3">
    <source>
        <dbReference type="EMBL" id="KSU49410.1"/>
    </source>
</evidence>
<evidence type="ECO:0000313" key="5">
    <source>
        <dbReference type="EMBL" id="MEI4462671.1"/>
    </source>
</evidence>
<dbReference type="Pfam" id="PF00239">
    <property type="entry name" value="Resolvase"/>
    <property type="match status" value="1"/>
</dbReference>
<gene>
    <name evidence="3" type="ORF">AS033_08565</name>
    <name evidence="4" type="ORF">RSA11_05000</name>
    <name evidence="5" type="ORF">SZL87_09570</name>
</gene>
<dbReference type="Proteomes" id="UP001387110">
    <property type="component" value="Unassembled WGS sequence"/>
</dbReference>
<evidence type="ECO:0000259" key="2">
    <source>
        <dbReference type="PROSITE" id="PS51736"/>
    </source>
</evidence>
<reference evidence="4 7" key="2">
    <citation type="journal article" date="2016" name="Front. Microbiol.">
        <title>Genomic Resource of Rice Seed Associated Bacteria.</title>
        <authorList>
            <person name="Midha S."/>
            <person name="Bansal K."/>
            <person name="Sharma S."/>
            <person name="Kumar N."/>
            <person name="Patil P.P."/>
            <person name="Chaudhry V."/>
            <person name="Patil P.B."/>
        </authorList>
    </citation>
    <scope>NUCLEOTIDE SEQUENCE [LARGE SCALE GENOMIC DNA]</scope>
    <source>
        <strain evidence="4 7">RSA11</strain>
    </source>
</reference>
<dbReference type="InterPro" id="IPR006119">
    <property type="entry name" value="Resolv_N"/>
</dbReference>
<dbReference type="PANTHER" id="PTHR30461">
    <property type="entry name" value="DNA-INVERTASE FROM LAMBDOID PROPHAGE"/>
    <property type="match status" value="1"/>
</dbReference>
<dbReference type="GO" id="GO:0003677">
    <property type="term" value="F:DNA binding"/>
    <property type="evidence" value="ECO:0007669"/>
    <property type="project" value="InterPro"/>
</dbReference>
<dbReference type="EMBL" id="JBAWKY010000002">
    <property type="protein sequence ID" value="MEI4462671.1"/>
    <property type="molecule type" value="Genomic_DNA"/>
</dbReference>
<dbReference type="EMBL" id="LDQV01000013">
    <property type="protein sequence ID" value="KTR27561.1"/>
    <property type="molecule type" value="Genomic_DNA"/>
</dbReference>
<dbReference type="AlphaFoldDB" id="A0A0V8GGU8"/>
<dbReference type="InterPro" id="IPR050639">
    <property type="entry name" value="SSR_resolvase"/>
</dbReference>
<dbReference type="PROSITE" id="PS51736">
    <property type="entry name" value="RECOMBINASES_3"/>
    <property type="match status" value="1"/>
</dbReference>
<dbReference type="SUPFAM" id="SSF53041">
    <property type="entry name" value="Resolvase-like"/>
    <property type="match status" value="1"/>
</dbReference>
<comment type="similarity">
    <text evidence="1">Belongs to the site-specific recombinase resolvase family.</text>
</comment>
<name>A0A0V8GGU8_9BACL</name>
<dbReference type="GO" id="GO:0000150">
    <property type="term" value="F:DNA strand exchange activity"/>
    <property type="evidence" value="ECO:0007669"/>
    <property type="project" value="InterPro"/>
</dbReference>
<sequence>MKVVIYCRVSTEKEAQDSSIERQRMELSKVASQKGFDVVDVVSEKESGYDVDREGMLTVLDHVTRDAVDAVLVTDDTRIGRGNAKIAILHTFKKHGVRLMTLDSDGEYQLADAEAMVLEIVSLVEEYQRKLHNAKIARGMRRAVEQGFRPERNLNRQGENAGRSRKDVPIEEIVRLRELGLTFSDIAITLRGMGHDISKATVNRRYLEYRELTPSPE</sequence>
<evidence type="ECO:0000313" key="6">
    <source>
        <dbReference type="Proteomes" id="UP000053797"/>
    </source>
</evidence>
<comment type="caution">
    <text evidence="3">The sequence shown here is derived from an EMBL/GenBank/DDBJ whole genome shotgun (WGS) entry which is preliminary data.</text>
</comment>
<organism evidence="3 6">
    <name type="scientific">Exiguobacterium indicum</name>
    <dbReference type="NCBI Taxonomy" id="296995"/>
    <lineage>
        <taxon>Bacteria</taxon>
        <taxon>Bacillati</taxon>
        <taxon>Bacillota</taxon>
        <taxon>Bacilli</taxon>
        <taxon>Bacillales</taxon>
        <taxon>Bacillales Family XII. Incertae Sedis</taxon>
        <taxon>Exiguobacterium</taxon>
    </lineage>
</organism>
<dbReference type="GeneID" id="90836271"/>
<dbReference type="InterPro" id="IPR036162">
    <property type="entry name" value="Resolvase-like_N_sf"/>
</dbReference>
<dbReference type="EMBL" id="LNQL01000002">
    <property type="protein sequence ID" value="KSU49410.1"/>
    <property type="molecule type" value="Genomic_DNA"/>
</dbReference>
<reference evidence="5 8" key="3">
    <citation type="submission" date="2023-12" db="EMBL/GenBank/DDBJ databases">
        <authorList>
            <person name="Easwaran N."/>
            <person name="Lazarus H.P.S."/>
        </authorList>
    </citation>
    <scope>NUCLEOTIDE SEQUENCE [LARGE SCALE GENOMIC DNA]</scope>
    <source>
        <strain evidence="5 8">VIT-2023</strain>
    </source>
</reference>
<evidence type="ECO:0000313" key="4">
    <source>
        <dbReference type="EMBL" id="KTR27561.1"/>
    </source>
</evidence>
<dbReference type="PANTHER" id="PTHR30461:SF26">
    <property type="entry name" value="RESOLVASE HOMOLOG YNEB"/>
    <property type="match status" value="1"/>
</dbReference>
<feature type="domain" description="Resolvase/invertase-type recombinase catalytic" evidence="2">
    <location>
        <begin position="2"/>
        <end position="147"/>
    </location>
</feature>
<dbReference type="RefSeq" id="WP_029341251.1">
    <property type="nucleotide sequence ID" value="NZ_FMYN01000002.1"/>
</dbReference>
<dbReference type="Proteomes" id="UP000072605">
    <property type="component" value="Unassembled WGS sequence"/>
</dbReference>
<keyword evidence="8" id="KW-1185">Reference proteome</keyword>
<accession>A0A0V8GGU8</accession>
<evidence type="ECO:0000313" key="7">
    <source>
        <dbReference type="Proteomes" id="UP000072605"/>
    </source>
</evidence>
<dbReference type="SMART" id="SM00857">
    <property type="entry name" value="Resolvase"/>
    <property type="match status" value="1"/>
</dbReference>
<dbReference type="Gene3D" id="3.40.50.1390">
    <property type="entry name" value="Resolvase, N-terminal catalytic domain"/>
    <property type="match status" value="1"/>
</dbReference>
<dbReference type="Proteomes" id="UP000053797">
    <property type="component" value="Unassembled WGS sequence"/>
</dbReference>